<evidence type="ECO:0000256" key="1">
    <source>
        <dbReference type="ARBA" id="ARBA00006547"/>
    </source>
</evidence>
<gene>
    <name evidence="3" type="ORF">NTJ_00411</name>
</gene>
<protein>
    <recommendedName>
        <fullName evidence="2">arylamine N-acetyltransferase</fullName>
        <ecNumber evidence="2">2.3.1.5</ecNumber>
    </recommendedName>
</protein>
<dbReference type="EMBL" id="AP028909">
    <property type="protein sequence ID" value="BES87606.1"/>
    <property type="molecule type" value="Genomic_DNA"/>
</dbReference>
<dbReference type="PANTHER" id="PTHR11786:SF0">
    <property type="entry name" value="ARYLAMINE N-ACETYLTRANSFERASE 4-RELATED"/>
    <property type="match status" value="1"/>
</dbReference>
<comment type="similarity">
    <text evidence="1">Belongs to the arylamine N-acetyltransferase family.</text>
</comment>
<dbReference type="InterPro" id="IPR001447">
    <property type="entry name" value="Arylamine_N-AcTrfase"/>
</dbReference>
<dbReference type="PANTHER" id="PTHR11786">
    <property type="entry name" value="N-HYDROXYARYLAMINE O-ACETYLTRANSFERASE"/>
    <property type="match status" value="1"/>
</dbReference>
<evidence type="ECO:0000313" key="4">
    <source>
        <dbReference type="Proteomes" id="UP001307889"/>
    </source>
</evidence>
<dbReference type="Gene3D" id="3.30.2140.20">
    <property type="match status" value="1"/>
</dbReference>
<evidence type="ECO:0000313" key="3">
    <source>
        <dbReference type="EMBL" id="BES87606.1"/>
    </source>
</evidence>
<accession>A0ABN7A5W9</accession>
<organism evidence="3 4">
    <name type="scientific">Nesidiocoris tenuis</name>
    <dbReference type="NCBI Taxonomy" id="355587"/>
    <lineage>
        <taxon>Eukaryota</taxon>
        <taxon>Metazoa</taxon>
        <taxon>Ecdysozoa</taxon>
        <taxon>Arthropoda</taxon>
        <taxon>Hexapoda</taxon>
        <taxon>Insecta</taxon>
        <taxon>Pterygota</taxon>
        <taxon>Neoptera</taxon>
        <taxon>Paraneoptera</taxon>
        <taxon>Hemiptera</taxon>
        <taxon>Heteroptera</taxon>
        <taxon>Panheteroptera</taxon>
        <taxon>Cimicomorpha</taxon>
        <taxon>Miridae</taxon>
        <taxon>Dicyphina</taxon>
        <taxon>Nesidiocoris</taxon>
    </lineage>
</organism>
<dbReference type="Pfam" id="PF00797">
    <property type="entry name" value="Acetyltransf_2"/>
    <property type="match status" value="1"/>
</dbReference>
<dbReference type="EC" id="2.3.1.5" evidence="2"/>
<proteinExistence type="inferred from homology"/>
<keyword evidence="4" id="KW-1185">Reference proteome</keyword>
<dbReference type="InterPro" id="IPR038765">
    <property type="entry name" value="Papain-like_cys_pep_sf"/>
</dbReference>
<evidence type="ECO:0000256" key="2">
    <source>
        <dbReference type="ARBA" id="ARBA00012701"/>
    </source>
</evidence>
<sequence>MADFDLDRYLRLTTADLYLQSGHTADLETLKILTKCHLEHARYQNYDLLMDREPVDMSPSALMQRLLVDKRGGICYELCELFLHVLQLFKFDTLRVPVFNLVYGQVYDRSLTNNHNIVVVNLDGKKYLVDNTYGFNALREPLEFSFEEDEEKSIGPDKYRLECFDDHYKLSLWLKNAWAAMYRFDRPLAPMDWDESMDNIHRFLTSPETIPIRDSVLKIGIITHDDRIGFQCAFDPRSRRGNPPYTMVKGGSSKKVSYQMLKDTVKDYVNIDLNDEYFVQK</sequence>
<dbReference type="SUPFAM" id="SSF54001">
    <property type="entry name" value="Cysteine proteinases"/>
    <property type="match status" value="1"/>
</dbReference>
<name>A0ABN7A5W9_9HEMI</name>
<reference evidence="3 4" key="1">
    <citation type="submission" date="2023-09" db="EMBL/GenBank/DDBJ databases">
        <title>Nesidiocoris tenuis whole genome shotgun sequence.</title>
        <authorList>
            <person name="Shibata T."/>
            <person name="Shimoda M."/>
            <person name="Kobayashi T."/>
            <person name="Uehara T."/>
        </authorList>
    </citation>
    <scope>NUCLEOTIDE SEQUENCE [LARGE SCALE GENOMIC DNA]</scope>
    <source>
        <strain evidence="3 4">Japan</strain>
    </source>
</reference>
<dbReference type="InterPro" id="IPR053710">
    <property type="entry name" value="Arylamine_NAT_domain_sf"/>
</dbReference>
<dbReference type="Proteomes" id="UP001307889">
    <property type="component" value="Chromosome 1"/>
</dbReference>